<proteinExistence type="inferred from homology"/>
<name>A0ABD3T231_9LAMI</name>
<evidence type="ECO:0000256" key="3">
    <source>
        <dbReference type="PROSITE-ProRule" id="PRU00708"/>
    </source>
</evidence>
<dbReference type="InterPro" id="IPR002885">
    <property type="entry name" value="PPR_rpt"/>
</dbReference>
<keyword evidence="2" id="KW-0677">Repeat</keyword>
<dbReference type="Pfam" id="PF12854">
    <property type="entry name" value="PPR_1"/>
    <property type="match status" value="1"/>
</dbReference>
<dbReference type="PANTHER" id="PTHR47936">
    <property type="entry name" value="PPR_LONG DOMAIN-CONTAINING PROTEIN"/>
    <property type="match status" value="1"/>
</dbReference>
<gene>
    <name evidence="5" type="ORF">ACJIZ3_019577</name>
</gene>
<organism evidence="5 6">
    <name type="scientific">Penstemon smallii</name>
    <dbReference type="NCBI Taxonomy" id="265156"/>
    <lineage>
        <taxon>Eukaryota</taxon>
        <taxon>Viridiplantae</taxon>
        <taxon>Streptophyta</taxon>
        <taxon>Embryophyta</taxon>
        <taxon>Tracheophyta</taxon>
        <taxon>Spermatophyta</taxon>
        <taxon>Magnoliopsida</taxon>
        <taxon>eudicotyledons</taxon>
        <taxon>Gunneridae</taxon>
        <taxon>Pentapetalae</taxon>
        <taxon>asterids</taxon>
        <taxon>lamiids</taxon>
        <taxon>Lamiales</taxon>
        <taxon>Plantaginaceae</taxon>
        <taxon>Cheloneae</taxon>
        <taxon>Penstemon</taxon>
    </lineage>
</organism>
<evidence type="ECO:0000313" key="6">
    <source>
        <dbReference type="Proteomes" id="UP001634393"/>
    </source>
</evidence>
<feature type="region of interest" description="Disordered" evidence="4">
    <location>
        <begin position="86"/>
        <end position="123"/>
    </location>
</feature>
<sequence length="310" mass="34732">MSALLRTNVHSKVHLLRNLRSFSSVGDGGRNSDYPAPAEPIPNRPLRRQSRNPNKFPESNRRRENENPKSFRGEIDEDFLERFKLGGFGSKTENPKPDSVDNSNVIQPEKKAENVEEKPSPPEDADEIFKKMKESGLIPNAVAMLDGLCKDGLVQEAMKLFGLMREKGTIPEVVIYSAVVEGFCKAQKFDDAVRIFKKMQSNGVVPNAFSYGVLIRWLCKGKRLEDAYGYTIEMLEAGHSPNLATFTGLIDGYCREKSLEDAQNVIGALRGKGFFVEEKAVREYLDKKGPFAPLVWEAILGKKASNRSLF</sequence>
<dbReference type="Proteomes" id="UP001634393">
    <property type="component" value="Unassembled WGS sequence"/>
</dbReference>
<feature type="repeat" description="PPR" evidence="3">
    <location>
        <begin position="137"/>
        <end position="171"/>
    </location>
</feature>
<dbReference type="InterPro" id="IPR011990">
    <property type="entry name" value="TPR-like_helical_dom_sf"/>
</dbReference>
<dbReference type="Pfam" id="PF01535">
    <property type="entry name" value="PPR"/>
    <property type="match status" value="2"/>
</dbReference>
<evidence type="ECO:0000256" key="1">
    <source>
        <dbReference type="ARBA" id="ARBA00007626"/>
    </source>
</evidence>
<dbReference type="PANTHER" id="PTHR47936:SF1">
    <property type="entry name" value="PENTATRICOPEPTIDE REPEAT-CONTAINING PROTEIN GUN1, CHLOROPLASTIC"/>
    <property type="match status" value="1"/>
</dbReference>
<accession>A0ABD3T231</accession>
<feature type="compositionally biased region" description="Basic and acidic residues" evidence="4">
    <location>
        <begin position="58"/>
        <end position="73"/>
    </location>
</feature>
<protein>
    <recommendedName>
        <fullName evidence="7">Pentatricopeptide repeat-containing protein</fullName>
    </recommendedName>
</protein>
<feature type="compositionally biased region" description="Basic and acidic residues" evidence="4">
    <location>
        <begin position="108"/>
        <end position="123"/>
    </location>
</feature>
<feature type="region of interest" description="Disordered" evidence="4">
    <location>
        <begin position="22"/>
        <end position="73"/>
    </location>
</feature>
<dbReference type="PROSITE" id="PS51375">
    <property type="entry name" value="PPR"/>
    <property type="match status" value="4"/>
</dbReference>
<comment type="caution">
    <text evidence="5">The sequence shown here is derived from an EMBL/GenBank/DDBJ whole genome shotgun (WGS) entry which is preliminary data.</text>
</comment>
<feature type="repeat" description="PPR" evidence="3">
    <location>
        <begin position="207"/>
        <end position="241"/>
    </location>
</feature>
<dbReference type="Gene3D" id="1.25.40.10">
    <property type="entry name" value="Tetratricopeptide repeat domain"/>
    <property type="match status" value="1"/>
</dbReference>
<evidence type="ECO:0000256" key="4">
    <source>
        <dbReference type="SAM" id="MobiDB-lite"/>
    </source>
</evidence>
<dbReference type="EMBL" id="JBJXBP010000005">
    <property type="protein sequence ID" value="KAL3830775.1"/>
    <property type="molecule type" value="Genomic_DNA"/>
</dbReference>
<dbReference type="NCBIfam" id="TIGR00756">
    <property type="entry name" value="PPR"/>
    <property type="match status" value="3"/>
</dbReference>
<feature type="repeat" description="PPR" evidence="3">
    <location>
        <begin position="242"/>
        <end position="276"/>
    </location>
</feature>
<evidence type="ECO:0000256" key="2">
    <source>
        <dbReference type="ARBA" id="ARBA00022737"/>
    </source>
</evidence>
<feature type="repeat" description="PPR" evidence="3">
    <location>
        <begin position="172"/>
        <end position="206"/>
    </location>
</feature>
<evidence type="ECO:0008006" key="7">
    <source>
        <dbReference type="Google" id="ProtNLM"/>
    </source>
</evidence>
<dbReference type="Pfam" id="PF13041">
    <property type="entry name" value="PPR_2"/>
    <property type="match status" value="1"/>
</dbReference>
<reference evidence="5 6" key="1">
    <citation type="submission" date="2024-12" db="EMBL/GenBank/DDBJ databases">
        <title>The unique morphological basis and parallel evolutionary history of personate flowers in Penstemon.</title>
        <authorList>
            <person name="Depatie T.H."/>
            <person name="Wessinger C.A."/>
        </authorList>
    </citation>
    <scope>NUCLEOTIDE SEQUENCE [LARGE SCALE GENOMIC DNA]</scope>
    <source>
        <strain evidence="5">WTNN_2</strain>
        <tissue evidence="5">Leaf</tissue>
    </source>
</reference>
<evidence type="ECO:0000313" key="5">
    <source>
        <dbReference type="EMBL" id="KAL3830775.1"/>
    </source>
</evidence>
<comment type="similarity">
    <text evidence="1">Belongs to the PPR family. P subfamily.</text>
</comment>
<keyword evidence="6" id="KW-1185">Reference proteome</keyword>
<dbReference type="AlphaFoldDB" id="A0ABD3T231"/>